<dbReference type="CDD" id="cd01650">
    <property type="entry name" value="RT_nLTR_like"/>
    <property type="match status" value="1"/>
</dbReference>
<accession>A0A8C6PI40</accession>
<dbReference type="GO" id="GO:0003824">
    <property type="term" value="F:catalytic activity"/>
    <property type="evidence" value="ECO:0007669"/>
    <property type="project" value="InterPro"/>
</dbReference>
<organism evidence="2 3">
    <name type="scientific">Nothobranchius furzeri</name>
    <name type="common">Turquoise killifish</name>
    <dbReference type="NCBI Taxonomy" id="105023"/>
    <lineage>
        <taxon>Eukaryota</taxon>
        <taxon>Metazoa</taxon>
        <taxon>Chordata</taxon>
        <taxon>Craniata</taxon>
        <taxon>Vertebrata</taxon>
        <taxon>Euteleostomi</taxon>
        <taxon>Actinopterygii</taxon>
        <taxon>Neopterygii</taxon>
        <taxon>Teleostei</taxon>
        <taxon>Neoteleostei</taxon>
        <taxon>Acanthomorphata</taxon>
        <taxon>Ovalentaria</taxon>
        <taxon>Atherinomorphae</taxon>
        <taxon>Cyprinodontiformes</taxon>
        <taxon>Nothobranchiidae</taxon>
        <taxon>Nothobranchius</taxon>
    </lineage>
</organism>
<evidence type="ECO:0000313" key="2">
    <source>
        <dbReference type="Ensembl" id="ENSNFUP00015043387.1"/>
    </source>
</evidence>
<evidence type="ECO:0000259" key="1">
    <source>
        <dbReference type="PROSITE" id="PS50878"/>
    </source>
</evidence>
<dbReference type="Ensembl" id="ENSNFUT00015045287.1">
    <property type="protein sequence ID" value="ENSNFUP00015043387.1"/>
    <property type="gene ID" value="ENSNFUG00015020750.1"/>
</dbReference>
<reference evidence="2" key="1">
    <citation type="submission" date="2014-08" db="EMBL/GenBank/DDBJ databases">
        <authorList>
            <person name="Senf B."/>
            <person name="Petzold A."/>
            <person name="Downie B.R."/>
            <person name="Koch P."/>
            <person name="Platzer M."/>
        </authorList>
    </citation>
    <scope>NUCLEOTIDE SEQUENCE [LARGE SCALE GENOMIC DNA]</scope>
    <source>
        <strain evidence="2">GRZ</strain>
    </source>
</reference>
<reference evidence="2" key="2">
    <citation type="submission" date="2025-08" db="UniProtKB">
        <authorList>
            <consortium name="Ensembl"/>
        </authorList>
    </citation>
    <scope>IDENTIFICATION</scope>
</reference>
<dbReference type="InterPro" id="IPR000477">
    <property type="entry name" value="RT_dom"/>
</dbReference>
<dbReference type="PROSITE" id="PS50878">
    <property type="entry name" value="RT_POL"/>
    <property type="match status" value="1"/>
</dbReference>
<proteinExistence type="predicted"/>
<sequence>MDTEEKIYDIDNKIDESFFDLNINCDYYEDEKLNSEIITGNRLSIIHINSRSLFGKLQIIQDYFSKLENKLSVIAITETWLRNDMMDEVQIEGYELFFANRTYKRGGGVALFIRTDLKCKLVEDMTMIEDGVMEVITVEINNNTSKNILVGCVYRAPGACIKTFTERISELGDHIKNKTLLLCGDFNINIELPAGQKTNDFINSMYSLGLFPLITKPTRITAHSATIIDNIFTNKKDDVLRSGVLMADISDHLPVFAVLKNKQLIKQETSLNYKRDRSFRAWEALKKDLEMQNWEEVYVRDVNTAYKSFMKKLMKLYNNNCKLFKSSGKRVDQPWMTKGIRNACAKKNQLYRNFLKSQTRVTEDRYKKYKNKLIAIIRKRKKDYYGELLEKNKANTKATWGIINSVTNRNKTTSKVPNYFVKDNVDIYDVKEISNEFNDFFVNVGRSLMGHDTLIEDNLNTVVNNVSSIFLGKVEKEEIREIVKNCGNKRSTDCEDLDMMTVKTIIESVIDPFTYICNLSLSTGVFPDAMKIAKVVPLFKNGDKHNFTNYRPVSLLPQFSKILEKVFASRLDKFIEKNMILHNEQYGFRTQHSTTMAIMDLTEKISEAIDNREYFISVFIDLKKAFDVIDHSRLLQKLYQYGIRGVAHQWVRSYLDNRKQYVQINGITSELRNIAYGVPQGSVLGPKLFNLYINDLVNVSDKLGSVLFADDTTLFYSGSDINEVTHVINIELIKVKNWFDVNKLTLNLKKTNFILFNDKENIDVILEIDNMEIQRVKEIKFLGVMIDEALSWKSHIGYIKGKMAKAIAVLYSVKFLLNSEGLLLLYNALILPYLNYCVEIWGTAYRTYTQPLFVLQKRAMRIIDNTHSTAPSNPLFIKYKVIKFHDLVNWRILHIMYKANKGTLPKNIQHIFEKRDSSYSLKGFEIFKKPRFRTRMKEMSISVNGVKLWNCLDREWKESSSVCLFQFIEILCSHSSGTFMMQLCWSKKLLLIKFSQLVSLNHVG</sequence>
<dbReference type="PANTHER" id="PTHR47510">
    <property type="entry name" value="REVERSE TRANSCRIPTASE DOMAIN-CONTAINING PROTEIN"/>
    <property type="match status" value="1"/>
</dbReference>
<evidence type="ECO:0000313" key="3">
    <source>
        <dbReference type="Proteomes" id="UP000694548"/>
    </source>
</evidence>
<dbReference type="Proteomes" id="UP000694548">
    <property type="component" value="Chromosome sgr08"/>
</dbReference>
<dbReference type="Pfam" id="PF14529">
    <property type="entry name" value="Exo_endo_phos_2"/>
    <property type="match status" value="1"/>
</dbReference>
<dbReference type="AlphaFoldDB" id="A0A8C6PI40"/>
<reference evidence="2" key="3">
    <citation type="submission" date="2025-09" db="UniProtKB">
        <authorList>
            <consortium name="Ensembl"/>
        </authorList>
    </citation>
    <scope>IDENTIFICATION</scope>
</reference>
<dbReference type="SUPFAM" id="SSF56219">
    <property type="entry name" value="DNase I-like"/>
    <property type="match status" value="1"/>
</dbReference>
<name>A0A8C6PI40_NOTFU</name>
<dbReference type="InterPro" id="IPR005135">
    <property type="entry name" value="Endo/exonuclease/phosphatase"/>
</dbReference>
<dbReference type="Pfam" id="PF00078">
    <property type="entry name" value="RVT_1"/>
    <property type="match status" value="1"/>
</dbReference>
<dbReference type="SUPFAM" id="SSF56672">
    <property type="entry name" value="DNA/RNA polymerases"/>
    <property type="match status" value="1"/>
</dbReference>
<dbReference type="Gene3D" id="3.60.10.10">
    <property type="entry name" value="Endonuclease/exonuclease/phosphatase"/>
    <property type="match status" value="1"/>
</dbReference>
<protein>
    <recommendedName>
        <fullName evidence="1">Reverse transcriptase domain-containing protein</fullName>
    </recommendedName>
</protein>
<dbReference type="InterPro" id="IPR043502">
    <property type="entry name" value="DNA/RNA_pol_sf"/>
</dbReference>
<feature type="domain" description="Reverse transcriptase" evidence="1">
    <location>
        <begin position="519"/>
        <end position="786"/>
    </location>
</feature>
<dbReference type="GeneTree" id="ENSGT01120000271879"/>
<dbReference type="InterPro" id="IPR036691">
    <property type="entry name" value="Endo/exonu/phosph_ase_sf"/>
</dbReference>
<keyword evidence="3" id="KW-1185">Reference proteome</keyword>
<dbReference type="PANTHER" id="PTHR47510:SF3">
    <property type="entry name" value="ENDO_EXONUCLEASE_PHOSPHATASE DOMAIN-CONTAINING PROTEIN"/>
    <property type="match status" value="1"/>
</dbReference>